<dbReference type="PANTHER" id="PTHR46586">
    <property type="entry name" value="ANKYRIN REPEAT-CONTAINING PROTEIN"/>
    <property type="match status" value="1"/>
</dbReference>
<dbReference type="Proteomes" id="UP000201465">
    <property type="component" value="Segment"/>
</dbReference>
<dbReference type="InterPro" id="IPR052050">
    <property type="entry name" value="SecEffector_AnkRepeat"/>
</dbReference>
<evidence type="ECO:0000313" key="2">
    <source>
        <dbReference type="Proteomes" id="UP000201465"/>
    </source>
</evidence>
<dbReference type="KEGG" id="vg:30523255"/>
<sequence length="263" mass="30512">MQNVYRAIFSSSGGRNFVHRWVCSQFRELIPEVNPVLYLDMLLEEGKQPENFTPRVRILEEAFRMDLVHVVKECAMFLGEDLCLVSARENKPKILAWAAEQPHRYETKHICRQAAYGGHLEIIKWAKSKNYFWDERICSNAAFGGHLEIIKWVRANGCPWNEDTCSSAASKGHLHILEWVRANGCPWNEDTCASAVTRRGMKVLQWLRENGCPWNENTCYLAAMSGYLEILQWTRANGCPWNKNKCLRACKRFPAMVKWIEEN</sequence>
<dbReference type="OrthoDB" id="32795at35237"/>
<protein>
    <submittedName>
        <fullName evidence="1">Ankyrin repeat-containing domain</fullName>
    </submittedName>
</protein>
<evidence type="ECO:0000313" key="1">
    <source>
        <dbReference type="EMBL" id="SHO33361.1"/>
    </source>
</evidence>
<proteinExistence type="predicted"/>
<dbReference type="RefSeq" id="YP_009329233.1">
    <property type="nucleotide sequence ID" value="NC_032108.1"/>
</dbReference>
<dbReference type="InterPro" id="IPR036770">
    <property type="entry name" value="Ankyrin_rpt-contain_sf"/>
</dbReference>
<dbReference type="GeneID" id="30523255"/>
<reference evidence="1 2" key="1">
    <citation type="submission" date="2016-11" db="EMBL/GenBank/DDBJ databases">
        <authorList>
            <consortium name="Urmite Genomes"/>
        </authorList>
    </citation>
    <scope>NUCLEOTIDE SEQUENCE [LARGE SCALE GENOMIC DNA]</scope>
    <source>
        <strain evidence="1 2">A11</strain>
    </source>
</reference>
<dbReference type="Gene3D" id="1.25.40.20">
    <property type="entry name" value="Ankyrin repeat-containing domain"/>
    <property type="match status" value="1"/>
</dbReference>
<dbReference type="EMBL" id="LT671577">
    <property type="protein sequence ID" value="SHO33361.1"/>
    <property type="molecule type" value="Genomic_DNA"/>
</dbReference>
<dbReference type="SUPFAM" id="SSF140860">
    <property type="entry name" value="Pseudo ankyrin repeat-like"/>
    <property type="match status" value="2"/>
</dbReference>
<accession>A0A1M7XUL5</accession>
<gene>
    <name evidence="1" type="ORF">BQ3484_293</name>
</gene>
<organism evidence="1 2">
    <name type="scientific">Cedratvirus A11</name>
    <dbReference type="NCBI Taxonomy" id="1903266"/>
    <lineage>
        <taxon>Viruses</taxon>
        <taxon>Pithoviruses</taxon>
        <taxon>Orthocedratvirinae</taxon>
        <taxon>Alphacedratvirus</taxon>
        <taxon>Alphacedratvirus aljazairmassiliense</taxon>
    </lineage>
</organism>
<keyword evidence="2" id="KW-1185">Reference proteome</keyword>
<dbReference type="PANTHER" id="PTHR46586:SF3">
    <property type="entry name" value="ANKYRIN REPEAT-CONTAINING PROTEIN"/>
    <property type="match status" value="1"/>
</dbReference>
<name>A0A1M7XUL5_9VIRU</name>